<dbReference type="Pfam" id="PF12796">
    <property type="entry name" value="Ank_2"/>
    <property type="match status" value="2"/>
</dbReference>
<organism evidence="4 5">
    <name type="scientific">Trichomonas vaginalis (strain ATCC PRA-98 / G3)</name>
    <dbReference type="NCBI Taxonomy" id="412133"/>
    <lineage>
        <taxon>Eukaryota</taxon>
        <taxon>Metamonada</taxon>
        <taxon>Parabasalia</taxon>
        <taxon>Trichomonadida</taxon>
        <taxon>Trichomonadidae</taxon>
        <taxon>Trichomonas</taxon>
    </lineage>
</organism>
<dbReference type="Gene3D" id="1.25.40.20">
    <property type="entry name" value="Ankyrin repeat-containing domain"/>
    <property type="match status" value="1"/>
</dbReference>
<dbReference type="VEuPathDB" id="TrichDB:TVAGG3_0382820"/>
<evidence type="ECO:0000256" key="3">
    <source>
        <dbReference type="PROSITE-ProRule" id="PRU00023"/>
    </source>
</evidence>
<evidence type="ECO:0000256" key="1">
    <source>
        <dbReference type="ARBA" id="ARBA00022737"/>
    </source>
</evidence>
<dbReference type="PRINTS" id="PR01415">
    <property type="entry name" value="ANKYRIN"/>
</dbReference>
<dbReference type="OrthoDB" id="10038642at2759"/>
<keyword evidence="1" id="KW-0677">Repeat</keyword>
<dbReference type="InParanoid" id="A2DBE7"/>
<reference evidence="4" key="2">
    <citation type="journal article" date="2007" name="Science">
        <title>Draft genome sequence of the sexually transmitted pathogen Trichomonas vaginalis.</title>
        <authorList>
            <person name="Carlton J.M."/>
            <person name="Hirt R.P."/>
            <person name="Silva J.C."/>
            <person name="Delcher A.L."/>
            <person name="Schatz M."/>
            <person name="Zhao Q."/>
            <person name="Wortman J.R."/>
            <person name="Bidwell S.L."/>
            <person name="Alsmark U.C.M."/>
            <person name="Besteiro S."/>
            <person name="Sicheritz-Ponten T."/>
            <person name="Noel C.J."/>
            <person name="Dacks J.B."/>
            <person name="Foster P.G."/>
            <person name="Simillion C."/>
            <person name="Van de Peer Y."/>
            <person name="Miranda-Saavedra D."/>
            <person name="Barton G.J."/>
            <person name="Westrop G.D."/>
            <person name="Mueller S."/>
            <person name="Dessi D."/>
            <person name="Fiori P.L."/>
            <person name="Ren Q."/>
            <person name="Paulsen I."/>
            <person name="Zhang H."/>
            <person name="Bastida-Corcuera F.D."/>
            <person name="Simoes-Barbosa A."/>
            <person name="Brown M.T."/>
            <person name="Hayes R.D."/>
            <person name="Mukherjee M."/>
            <person name="Okumura C.Y."/>
            <person name="Schneider R."/>
            <person name="Smith A.J."/>
            <person name="Vanacova S."/>
            <person name="Villalvazo M."/>
            <person name="Haas B.J."/>
            <person name="Pertea M."/>
            <person name="Feldblyum T.V."/>
            <person name="Utterback T.R."/>
            <person name="Shu C.L."/>
            <person name="Osoegawa K."/>
            <person name="de Jong P.J."/>
            <person name="Hrdy I."/>
            <person name="Horvathova L."/>
            <person name="Zubacova Z."/>
            <person name="Dolezal P."/>
            <person name="Malik S.B."/>
            <person name="Logsdon J.M. Jr."/>
            <person name="Henze K."/>
            <person name="Gupta A."/>
            <person name="Wang C.C."/>
            <person name="Dunne R.L."/>
            <person name="Upcroft J.A."/>
            <person name="Upcroft P."/>
            <person name="White O."/>
            <person name="Salzberg S.L."/>
            <person name="Tang P."/>
            <person name="Chiu C.-H."/>
            <person name="Lee Y.-S."/>
            <person name="Embley T.M."/>
            <person name="Coombs G.H."/>
            <person name="Mottram J.C."/>
            <person name="Tachezy J."/>
            <person name="Fraser-Liggett C.M."/>
            <person name="Johnson P.J."/>
        </authorList>
    </citation>
    <scope>NUCLEOTIDE SEQUENCE [LARGE SCALE GENOMIC DNA]</scope>
    <source>
        <strain evidence="4">G3</strain>
    </source>
</reference>
<dbReference type="PANTHER" id="PTHR24198:SF165">
    <property type="entry name" value="ANKYRIN REPEAT-CONTAINING PROTEIN-RELATED"/>
    <property type="match status" value="1"/>
</dbReference>
<evidence type="ECO:0000313" key="5">
    <source>
        <dbReference type="Proteomes" id="UP000001542"/>
    </source>
</evidence>
<dbReference type="PROSITE" id="PS50297">
    <property type="entry name" value="ANK_REP_REGION"/>
    <property type="match status" value="2"/>
</dbReference>
<dbReference type="PANTHER" id="PTHR24198">
    <property type="entry name" value="ANKYRIN REPEAT AND PROTEIN KINASE DOMAIN-CONTAINING PROTEIN"/>
    <property type="match status" value="1"/>
</dbReference>
<feature type="repeat" description="ANK" evidence="3">
    <location>
        <begin position="158"/>
        <end position="190"/>
    </location>
</feature>
<proteinExistence type="predicted"/>
<dbReference type="EMBL" id="DS113185">
    <property type="protein sequence ID" value="EAY22150.1"/>
    <property type="molecule type" value="Genomic_DNA"/>
</dbReference>
<dbReference type="SMART" id="SM00248">
    <property type="entry name" value="ANK"/>
    <property type="match status" value="4"/>
</dbReference>
<dbReference type="Proteomes" id="UP000001542">
    <property type="component" value="Unassembled WGS sequence"/>
</dbReference>
<dbReference type="PROSITE" id="PS50088">
    <property type="entry name" value="ANK_REPEAT"/>
    <property type="match status" value="4"/>
</dbReference>
<dbReference type="InterPro" id="IPR036770">
    <property type="entry name" value="Ankyrin_rpt-contain_sf"/>
</dbReference>
<dbReference type="eggNOG" id="KOG4177">
    <property type="taxonomic scope" value="Eukaryota"/>
</dbReference>
<sequence>MDPKSEAIRNAWQYLRYGNYDEFQNIYEKNSQYMGPDSYITEEGVEQQTFLMIAAYSNSKNALEYLVGKGANVEARNFNGYSALHFAAQSGAMDAITFLANLPENKGSTDSRNQRKINIDCRTTDGKTPLFIAASRGHIEAVNYLLSMGAEVDASDSEGYTPLMAALIGNHKKVVETLVAKNAEVFHMTANKLTPSIIATEYKRTWFKEKYIH</sequence>
<keyword evidence="2 3" id="KW-0040">ANK repeat</keyword>
<dbReference type="InterPro" id="IPR002110">
    <property type="entry name" value="Ankyrin_rpt"/>
</dbReference>
<protein>
    <submittedName>
        <fullName evidence="4">Ankyrin repeat protein, putative</fullName>
    </submittedName>
</protein>
<name>A2DBE7_TRIV3</name>
<dbReference type="KEGG" id="tva:5467691"/>
<dbReference type="SMR" id="A2DBE7"/>
<feature type="repeat" description="ANK" evidence="3">
    <location>
        <begin position="79"/>
        <end position="111"/>
    </location>
</feature>
<dbReference type="STRING" id="5722.A2DBE7"/>
<dbReference type="AlphaFoldDB" id="A2DBE7"/>
<dbReference type="VEuPathDB" id="TrichDB:TVAG_093240"/>
<evidence type="ECO:0000313" key="4">
    <source>
        <dbReference type="EMBL" id="EAY22150.1"/>
    </source>
</evidence>
<keyword evidence="5" id="KW-1185">Reference proteome</keyword>
<dbReference type="SUPFAM" id="SSF48403">
    <property type="entry name" value="Ankyrin repeat"/>
    <property type="match status" value="1"/>
</dbReference>
<reference evidence="4" key="1">
    <citation type="submission" date="2006-10" db="EMBL/GenBank/DDBJ databases">
        <authorList>
            <person name="Amadeo P."/>
            <person name="Zhao Q."/>
            <person name="Wortman J."/>
            <person name="Fraser-Liggett C."/>
            <person name="Carlton J."/>
        </authorList>
    </citation>
    <scope>NUCLEOTIDE SEQUENCE</scope>
    <source>
        <strain evidence="4">G3</strain>
    </source>
</reference>
<evidence type="ECO:0000256" key="2">
    <source>
        <dbReference type="ARBA" id="ARBA00023043"/>
    </source>
</evidence>
<dbReference type="RefSeq" id="XP_001583136.1">
    <property type="nucleotide sequence ID" value="XM_001583086.1"/>
</dbReference>
<gene>
    <name evidence="4" type="ORF">TVAG_093240</name>
</gene>
<feature type="repeat" description="ANK" evidence="3">
    <location>
        <begin position="46"/>
        <end position="78"/>
    </location>
</feature>
<dbReference type="OMA" id="HIEAVNY"/>
<accession>A2DBE7</accession>
<feature type="repeat" description="ANK" evidence="3">
    <location>
        <begin position="125"/>
        <end position="157"/>
    </location>
</feature>